<dbReference type="EMBL" id="SNZH01000010">
    <property type="protein sequence ID" value="TDR41653.1"/>
    <property type="molecule type" value="Genomic_DNA"/>
</dbReference>
<gene>
    <name evidence="11" type="primary">aroK</name>
    <name evidence="12" type="ORF">DFR29_110136</name>
</gene>
<dbReference type="GO" id="GO:0004765">
    <property type="term" value="F:shikimate kinase activity"/>
    <property type="evidence" value="ECO:0007669"/>
    <property type="project" value="UniProtKB-UniRule"/>
</dbReference>
<keyword evidence="9 11" id="KW-0057">Aromatic amino acid biosynthesis</keyword>
<evidence type="ECO:0000256" key="3">
    <source>
        <dbReference type="ARBA" id="ARBA00012154"/>
    </source>
</evidence>
<dbReference type="AlphaFoldDB" id="A0A4R6YTD5"/>
<dbReference type="GO" id="GO:0008652">
    <property type="term" value="P:amino acid biosynthetic process"/>
    <property type="evidence" value="ECO:0007669"/>
    <property type="project" value="UniProtKB-KW"/>
</dbReference>
<comment type="caution">
    <text evidence="12">The sequence shown here is derived from an EMBL/GenBank/DDBJ whole genome shotgun (WGS) entry which is preliminary data.</text>
</comment>
<dbReference type="PANTHER" id="PTHR21087:SF16">
    <property type="entry name" value="SHIKIMATE KINASE 1, CHLOROPLASTIC"/>
    <property type="match status" value="1"/>
</dbReference>
<dbReference type="Proteomes" id="UP000295293">
    <property type="component" value="Unassembled WGS sequence"/>
</dbReference>
<dbReference type="Gene3D" id="3.40.50.300">
    <property type="entry name" value="P-loop containing nucleotide triphosphate hydrolases"/>
    <property type="match status" value="1"/>
</dbReference>
<keyword evidence="11" id="KW-0460">Magnesium</keyword>
<feature type="binding site" evidence="11">
    <location>
        <position position="77"/>
    </location>
    <ligand>
        <name>substrate</name>
    </ligand>
</feature>
<evidence type="ECO:0000256" key="2">
    <source>
        <dbReference type="ARBA" id="ARBA00006997"/>
    </source>
</evidence>
<dbReference type="PRINTS" id="PR01100">
    <property type="entry name" value="SHIKIMTKNASE"/>
</dbReference>
<dbReference type="InterPro" id="IPR031322">
    <property type="entry name" value="Shikimate/glucono_kinase"/>
</dbReference>
<evidence type="ECO:0000256" key="5">
    <source>
        <dbReference type="ARBA" id="ARBA00022679"/>
    </source>
</evidence>
<comment type="subunit">
    <text evidence="11">Monomer.</text>
</comment>
<dbReference type="GO" id="GO:0000287">
    <property type="term" value="F:magnesium ion binding"/>
    <property type="evidence" value="ECO:0007669"/>
    <property type="project" value="UniProtKB-UniRule"/>
</dbReference>
<comment type="function">
    <text evidence="11">Catalyzes the specific phosphorylation of the 3-hydroxyl group of shikimic acid using ATP as a cosubstrate.</text>
</comment>
<dbReference type="GO" id="GO:0009073">
    <property type="term" value="P:aromatic amino acid family biosynthetic process"/>
    <property type="evidence" value="ECO:0007669"/>
    <property type="project" value="UniProtKB-KW"/>
</dbReference>
<dbReference type="UniPathway" id="UPA00053">
    <property type="reaction ID" value="UER00088"/>
</dbReference>
<dbReference type="SUPFAM" id="SSF52540">
    <property type="entry name" value="P-loop containing nucleoside triphosphate hydrolases"/>
    <property type="match status" value="1"/>
</dbReference>
<comment type="cofactor">
    <cofactor evidence="11">
        <name>Mg(2+)</name>
        <dbReference type="ChEBI" id="CHEBI:18420"/>
    </cofactor>
    <text evidence="11">Binds 1 Mg(2+) ion per subunit.</text>
</comment>
<proteinExistence type="inferred from homology"/>
<dbReference type="CDD" id="cd00464">
    <property type="entry name" value="SK"/>
    <property type="match status" value="1"/>
</dbReference>
<dbReference type="InterPro" id="IPR023000">
    <property type="entry name" value="Shikimate_kinase_CS"/>
</dbReference>
<evidence type="ECO:0000256" key="7">
    <source>
        <dbReference type="ARBA" id="ARBA00022777"/>
    </source>
</evidence>
<evidence type="ECO:0000256" key="4">
    <source>
        <dbReference type="ARBA" id="ARBA00022605"/>
    </source>
</evidence>
<feature type="binding site" evidence="11">
    <location>
        <begin position="31"/>
        <end position="36"/>
    </location>
    <ligand>
        <name>ATP</name>
        <dbReference type="ChEBI" id="CHEBI:30616"/>
    </ligand>
</feature>
<dbReference type="Pfam" id="PF01202">
    <property type="entry name" value="SKI"/>
    <property type="match status" value="1"/>
</dbReference>
<comment type="pathway">
    <text evidence="1 11">Metabolic intermediate biosynthesis; chorismate biosynthesis; chorismate from D-erythrose 4-phosphate and phosphoenolpyruvate: step 5/7.</text>
</comment>
<accession>A0A4R6YTD5</accession>
<dbReference type="PROSITE" id="PS01128">
    <property type="entry name" value="SHIKIMATE_KINASE"/>
    <property type="match status" value="1"/>
</dbReference>
<feature type="binding site" evidence="11">
    <location>
        <position position="99"/>
    </location>
    <ligand>
        <name>substrate</name>
    </ligand>
</feature>
<dbReference type="HAMAP" id="MF_00109">
    <property type="entry name" value="Shikimate_kinase"/>
    <property type="match status" value="1"/>
</dbReference>
<evidence type="ECO:0000256" key="10">
    <source>
        <dbReference type="ARBA" id="ARBA00048567"/>
    </source>
</evidence>
<keyword evidence="5 11" id="KW-0808">Transferase</keyword>
<keyword evidence="11" id="KW-0479">Metal-binding</keyword>
<comment type="similarity">
    <text evidence="2 11">Belongs to the shikimate kinase family.</text>
</comment>
<organism evidence="12 13">
    <name type="scientific">Tahibacter aquaticus</name>
    <dbReference type="NCBI Taxonomy" id="520092"/>
    <lineage>
        <taxon>Bacteria</taxon>
        <taxon>Pseudomonadati</taxon>
        <taxon>Pseudomonadota</taxon>
        <taxon>Gammaproteobacteria</taxon>
        <taxon>Lysobacterales</taxon>
        <taxon>Rhodanobacteraceae</taxon>
        <taxon>Tahibacter</taxon>
    </lineage>
</organism>
<evidence type="ECO:0000256" key="8">
    <source>
        <dbReference type="ARBA" id="ARBA00022840"/>
    </source>
</evidence>
<dbReference type="GO" id="GO:0005829">
    <property type="term" value="C:cytosol"/>
    <property type="evidence" value="ECO:0007669"/>
    <property type="project" value="TreeGrafter"/>
</dbReference>
<evidence type="ECO:0000256" key="6">
    <source>
        <dbReference type="ARBA" id="ARBA00022741"/>
    </source>
</evidence>
<comment type="subcellular location">
    <subcellularLocation>
        <location evidence="11">Cytoplasm</location>
    </subcellularLocation>
</comment>
<dbReference type="InterPro" id="IPR027417">
    <property type="entry name" value="P-loop_NTPase"/>
</dbReference>
<comment type="catalytic activity">
    <reaction evidence="10 11">
        <text>shikimate + ATP = 3-phosphoshikimate + ADP + H(+)</text>
        <dbReference type="Rhea" id="RHEA:13121"/>
        <dbReference type="ChEBI" id="CHEBI:15378"/>
        <dbReference type="ChEBI" id="CHEBI:30616"/>
        <dbReference type="ChEBI" id="CHEBI:36208"/>
        <dbReference type="ChEBI" id="CHEBI:145989"/>
        <dbReference type="ChEBI" id="CHEBI:456216"/>
        <dbReference type="EC" id="2.7.1.71"/>
    </reaction>
</comment>
<dbReference type="NCBIfam" id="NF003456">
    <property type="entry name" value="PRK05057.1"/>
    <property type="match status" value="1"/>
</dbReference>
<keyword evidence="8 11" id="KW-0067">ATP-binding</keyword>
<evidence type="ECO:0000256" key="11">
    <source>
        <dbReference type="HAMAP-Rule" id="MF_00109"/>
    </source>
</evidence>
<feature type="binding site" evidence="11">
    <location>
        <position position="137"/>
    </location>
    <ligand>
        <name>ATP</name>
        <dbReference type="ChEBI" id="CHEBI:30616"/>
    </ligand>
</feature>
<name>A0A4R6YTD5_9GAMM</name>
<dbReference type="PANTHER" id="PTHR21087">
    <property type="entry name" value="SHIKIMATE KINASE"/>
    <property type="match status" value="1"/>
</dbReference>
<protein>
    <recommendedName>
        <fullName evidence="3 11">Shikimate kinase</fullName>
        <shortName evidence="11">SK</shortName>
        <ecNumber evidence="3 11">2.7.1.71</ecNumber>
    </recommendedName>
</protein>
<keyword evidence="6 11" id="KW-0547">Nucleotide-binding</keyword>
<feature type="binding site" evidence="11">
    <location>
        <position position="156"/>
    </location>
    <ligand>
        <name>substrate</name>
    </ligand>
</feature>
<keyword evidence="4 11" id="KW-0028">Amino-acid biosynthesis</keyword>
<comment type="caution">
    <text evidence="11">Lacks conserved residue(s) required for the propagation of feature annotation.</text>
</comment>
<keyword evidence="11" id="KW-0963">Cytoplasm</keyword>
<reference evidence="12 13" key="1">
    <citation type="submission" date="2019-03" db="EMBL/GenBank/DDBJ databases">
        <title>Genomic Encyclopedia of Type Strains, Phase IV (KMG-IV): sequencing the most valuable type-strain genomes for metagenomic binning, comparative biology and taxonomic classification.</title>
        <authorList>
            <person name="Goeker M."/>
        </authorList>
    </citation>
    <scope>NUCLEOTIDE SEQUENCE [LARGE SCALE GENOMIC DNA]</scope>
    <source>
        <strain evidence="12 13">DSM 21667</strain>
    </source>
</reference>
<keyword evidence="13" id="KW-1185">Reference proteome</keyword>
<evidence type="ECO:0000256" key="9">
    <source>
        <dbReference type="ARBA" id="ARBA00023141"/>
    </source>
</evidence>
<evidence type="ECO:0000313" key="12">
    <source>
        <dbReference type="EMBL" id="TDR41653.1"/>
    </source>
</evidence>
<sequence length="199" mass="21893">MPSLHKGARELRASIKCMNPAPNLFLIGPMGAGKTTIGRRLAEQLQLPFHDLDHVIEEQTGATIPLIFELEGEAGFRRRECSCLDEMTALQGIVLATGGGAVLDPDNRALLARRGFIVYLETAVDIQLARLARDRKRPLLAAPDRRERLEQMAALRNPLYRSLADLTVISDNEHAAQVAADLAQRLALEWQRQPATAAA</sequence>
<feature type="binding site" evidence="11">
    <location>
        <position position="35"/>
    </location>
    <ligand>
        <name>Mg(2+)</name>
        <dbReference type="ChEBI" id="CHEBI:18420"/>
    </ligand>
</feature>
<keyword evidence="7 11" id="KW-0418">Kinase</keyword>
<dbReference type="InterPro" id="IPR000623">
    <property type="entry name" value="Shikimate_kinase/TSH1"/>
</dbReference>
<evidence type="ECO:0000256" key="1">
    <source>
        <dbReference type="ARBA" id="ARBA00004842"/>
    </source>
</evidence>
<dbReference type="GO" id="GO:0005524">
    <property type="term" value="F:ATP binding"/>
    <property type="evidence" value="ECO:0007669"/>
    <property type="project" value="UniProtKB-UniRule"/>
</dbReference>
<dbReference type="GO" id="GO:0009423">
    <property type="term" value="P:chorismate biosynthetic process"/>
    <property type="evidence" value="ECO:0007669"/>
    <property type="project" value="UniProtKB-UniRule"/>
</dbReference>
<dbReference type="EC" id="2.7.1.71" evidence="3 11"/>
<feature type="binding site" evidence="11">
    <location>
        <position position="53"/>
    </location>
    <ligand>
        <name>substrate</name>
    </ligand>
</feature>
<evidence type="ECO:0000313" key="13">
    <source>
        <dbReference type="Proteomes" id="UP000295293"/>
    </source>
</evidence>